<dbReference type="NCBIfam" id="TIGR00422">
    <property type="entry name" value="valS"/>
    <property type="match status" value="1"/>
</dbReference>
<evidence type="ECO:0000256" key="2">
    <source>
        <dbReference type="ARBA" id="ARBA00011245"/>
    </source>
</evidence>
<dbReference type="GO" id="GO:0006438">
    <property type="term" value="P:valyl-tRNA aminoacylation"/>
    <property type="evidence" value="ECO:0007669"/>
    <property type="project" value="UniProtKB-UniRule"/>
</dbReference>
<keyword evidence="4" id="KW-0963">Cytoplasm</keyword>
<dbReference type="SUPFAM" id="SSF47323">
    <property type="entry name" value="Anticodon-binding domain of a subclass of class I aminoacyl-tRNA synthetases"/>
    <property type="match status" value="1"/>
</dbReference>
<evidence type="ECO:0000256" key="9">
    <source>
        <dbReference type="ARBA" id="ARBA00023146"/>
    </source>
</evidence>
<proteinExistence type="inferred from homology"/>
<dbReference type="SUPFAM" id="SSF52374">
    <property type="entry name" value="Nucleotidylyl transferase"/>
    <property type="match status" value="1"/>
</dbReference>
<dbReference type="EMBL" id="MHOI01000001">
    <property type="protein sequence ID" value="OGZ62126.1"/>
    <property type="molecule type" value="Genomic_DNA"/>
</dbReference>
<accession>A0A1G2HHZ7</accession>
<keyword evidence="8 12" id="KW-0648">Protein biosynthesis</keyword>
<dbReference type="PROSITE" id="PS00178">
    <property type="entry name" value="AA_TRNA_LIGASE_I"/>
    <property type="match status" value="1"/>
</dbReference>
<evidence type="ECO:0000259" key="14">
    <source>
        <dbReference type="Pfam" id="PF08264"/>
    </source>
</evidence>
<evidence type="ECO:0000256" key="10">
    <source>
        <dbReference type="ARBA" id="ARBA00047552"/>
    </source>
</evidence>
<dbReference type="PANTHER" id="PTHR11946">
    <property type="entry name" value="VALYL-TRNA SYNTHETASES"/>
    <property type="match status" value="1"/>
</dbReference>
<dbReference type="CDD" id="cd07962">
    <property type="entry name" value="Anticodon_Ia_Val"/>
    <property type="match status" value="1"/>
</dbReference>
<dbReference type="GO" id="GO:0004832">
    <property type="term" value="F:valine-tRNA ligase activity"/>
    <property type="evidence" value="ECO:0007669"/>
    <property type="project" value="UniProtKB-UniRule"/>
</dbReference>
<dbReference type="FunFam" id="3.40.50.620:FF:000032">
    <property type="entry name" value="Valine--tRNA ligase"/>
    <property type="match status" value="1"/>
</dbReference>
<dbReference type="CDD" id="cd00817">
    <property type="entry name" value="ValRS_core"/>
    <property type="match status" value="1"/>
</dbReference>
<evidence type="ECO:0000313" key="16">
    <source>
        <dbReference type="Proteomes" id="UP000179153"/>
    </source>
</evidence>
<name>A0A1G2HHZ7_9BACT</name>
<evidence type="ECO:0000256" key="7">
    <source>
        <dbReference type="ARBA" id="ARBA00022840"/>
    </source>
</evidence>
<comment type="similarity">
    <text evidence="12">Belongs to the class-I aminoacyl-tRNA synthetase family.</text>
</comment>
<feature type="domain" description="Aminoacyl-tRNA synthetase class Ia" evidence="13">
    <location>
        <begin position="17"/>
        <end position="578"/>
    </location>
</feature>
<reference evidence="15 16" key="1">
    <citation type="journal article" date="2016" name="Nat. Commun.">
        <title>Thousands of microbial genomes shed light on interconnected biogeochemical processes in an aquifer system.</title>
        <authorList>
            <person name="Anantharaman K."/>
            <person name="Brown C.T."/>
            <person name="Hug L.A."/>
            <person name="Sharon I."/>
            <person name="Castelle C.J."/>
            <person name="Probst A.J."/>
            <person name="Thomas B.C."/>
            <person name="Singh A."/>
            <person name="Wilkins M.J."/>
            <person name="Karaoz U."/>
            <person name="Brodie E.L."/>
            <person name="Williams K.H."/>
            <person name="Hubbard S.S."/>
            <person name="Banfield J.F."/>
        </authorList>
    </citation>
    <scope>NUCLEOTIDE SEQUENCE [LARGE SCALE GENOMIC DNA]</scope>
</reference>
<dbReference type="InterPro" id="IPR002303">
    <property type="entry name" value="Valyl-tRNA_ligase"/>
</dbReference>
<dbReference type="InterPro" id="IPR009008">
    <property type="entry name" value="Val/Leu/Ile-tRNA-synth_edit"/>
</dbReference>
<dbReference type="Proteomes" id="UP000179153">
    <property type="component" value="Unassembled WGS sequence"/>
</dbReference>
<evidence type="ECO:0000256" key="5">
    <source>
        <dbReference type="ARBA" id="ARBA00022598"/>
    </source>
</evidence>
<dbReference type="InterPro" id="IPR001412">
    <property type="entry name" value="aa-tRNA-synth_I_CS"/>
</dbReference>
<evidence type="ECO:0000256" key="6">
    <source>
        <dbReference type="ARBA" id="ARBA00022741"/>
    </source>
</evidence>
<keyword evidence="7 12" id="KW-0067">ATP-binding</keyword>
<protein>
    <recommendedName>
        <fullName evidence="3 11">Valine--tRNA ligase</fullName>
        <ecNumber evidence="3 11">6.1.1.9</ecNumber>
    </recommendedName>
</protein>
<comment type="subunit">
    <text evidence="2">Monomer.</text>
</comment>
<keyword evidence="5 12" id="KW-0436">Ligase</keyword>
<dbReference type="Gene3D" id="3.40.50.620">
    <property type="entry name" value="HUPs"/>
    <property type="match status" value="2"/>
</dbReference>
<dbReference type="InterPro" id="IPR033705">
    <property type="entry name" value="Anticodon_Ia_Val"/>
</dbReference>
<gene>
    <name evidence="15" type="ORF">A2932_02160</name>
</gene>
<evidence type="ECO:0000256" key="1">
    <source>
        <dbReference type="ARBA" id="ARBA00004496"/>
    </source>
</evidence>
<feature type="domain" description="Methionyl/Valyl/Leucyl/Isoleucyl-tRNA synthetase anticodon-binding" evidence="14">
    <location>
        <begin position="624"/>
        <end position="731"/>
    </location>
</feature>
<dbReference type="InterPro" id="IPR013155">
    <property type="entry name" value="M/V/L/I-tRNA-synth_anticd-bd"/>
</dbReference>
<comment type="caution">
    <text evidence="15">The sequence shown here is derived from an EMBL/GenBank/DDBJ whole genome shotgun (WGS) entry which is preliminary data.</text>
</comment>
<dbReference type="SUPFAM" id="SSF50677">
    <property type="entry name" value="ValRS/IleRS/LeuRS editing domain"/>
    <property type="match status" value="1"/>
</dbReference>
<evidence type="ECO:0000313" key="15">
    <source>
        <dbReference type="EMBL" id="OGZ62126.1"/>
    </source>
</evidence>
<comment type="subcellular location">
    <subcellularLocation>
        <location evidence="1">Cytoplasm</location>
    </subcellularLocation>
</comment>
<dbReference type="Pfam" id="PF00133">
    <property type="entry name" value="tRNA-synt_1"/>
    <property type="match status" value="1"/>
</dbReference>
<dbReference type="InterPro" id="IPR009080">
    <property type="entry name" value="tRNAsynth_Ia_anticodon-bd"/>
</dbReference>
<evidence type="ECO:0000256" key="12">
    <source>
        <dbReference type="RuleBase" id="RU363035"/>
    </source>
</evidence>
<evidence type="ECO:0000256" key="11">
    <source>
        <dbReference type="NCBIfam" id="TIGR00422"/>
    </source>
</evidence>
<evidence type="ECO:0000256" key="4">
    <source>
        <dbReference type="ARBA" id="ARBA00022490"/>
    </source>
</evidence>
<dbReference type="GO" id="GO:0005829">
    <property type="term" value="C:cytosol"/>
    <property type="evidence" value="ECO:0007669"/>
    <property type="project" value="TreeGrafter"/>
</dbReference>
<dbReference type="PRINTS" id="PR00986">
    <property type="entry name" value="TRNASYNTHVAL"/>
</dbReference>
<keyword evidence="6 12" id="KW-0547">Nucleotide-binding</keyword>
<comment type="catalytic activity">
    <reaction evidence="10">
        <text>tRNA(Val) + L-valine + ATP = L-valyl-tRNA(Val) + AMP + diphosphate</text>
        <dbReference type="Rhea" id="RHEA:10704"/>
        <dbReference type="Rhea" id="RHEA-COMP:9672"/>
        <dbReference type="Rhea" id="RHEA-COMP:9708"/>
        <dbReference type="ChEBI" id="CHEBI:30616"/>
        <dbReference type="ChEBI" id="CHEBI:33019"/>
        <dbReference type="ChEBI" id="CHEBI:57762"/>
        <dbReference type="ChEBI" id="CHEBI:78442"/>
        <dbReference type="ChEBI" id="CHEBI:78537"/>
        <dbReference type="ChEBI" id="CHEBI:456215"/>
        <dbReference type="EC" id="6.1.1.9"/>
    </reaction>
</comment>
<evidence type="ECO:0000256" key="8">
    <source>
        <dbReference type="ARBA" id="ARBA00022917"/>
    </source>
</evidence>
<dbReference type="Pfam" id="PF08264">
    <property type="entry name" value="Anticodon_1"/>
    <property type="match status" value="1"/>
</dbReference>
<dbReference type="PANTHER" id="PTHR11946:SF93">
    <property type="entry name" value="VALINE--TRNA LIGASE, CHLOROPLASTIC_MITOCHONDRIAL 2"/>
    <property type="match status" value="1"/>
</dbReference>
<dbReference type="InterPro" id="IPR014729">
    <property type="entry name" value="Rossmann-like_a/b/a_fold"/>
</dbReference>
<dbReference type="GO" id="GO:0005524">
    <property type="term" value="F:ATP binding"/>
    <property type="evidence" value="ECO:0007669"/>
    <property type="project" value="UniProtKB-KW"/>
</dbReference>
<evidence type="ECO:0000256" key="3">
    <source>
        <dbReference type="ARBA" id="ARBA00013169"/>
    </source>
</evidence>
<dbReference type="NCBIfam" id="NF004349">
    <property type="entry name" value="PRK05729.1"/>
    <property type="match status" value="1"/>
</dbReference>
<organism evidence="15 16">
    <name type="scientific">Candidatus Spechtbacteria bacterium RIFCSPLOWO2_01_FULL_46_10</name>
    <dbReference type="NCBI Taxonomy" id="1802163"/>
    <lineage>
        <taxon>Bacteria</taxon>
        <taxon>Candidatus Spechtiibacteriota</taxon>
    </lineage>
</organism>
<dbReference type="STRING" id="1802163.A2932_02160"/>
<evidence type="ECO:0000259" key="13">
    <source>
        <dbReference type="Pfam" id="PF00133"/>
    </source>
</evidence>
<dbReference type="EC" id="6.1.1.9" evidence="3 11"/>
<dbReference type="GO" id="GO:0002161">
    <property type="term" value="F:aminoacyl-tRNA deacylase activity"/>
    <property type="evidence" value="ECO:0007669"/>
    <property type="project" value="InterPro"/>
</dbReference>
<dbReference type="AlphaFoldDB" id="A0A1G2HHZ7"/>
<keyword evidence="9 12" id="KW-0030">Aminoacyl-tRNA synthetase</keyword>
<dbReference type="Gene3D" id="1.10.730.10">
    <property type="entry name" value="Isoleucyl-tRNA Synthetase, Domain 1"/>
    <property type="match status" value="1"/>
</dbReference>
<dbReference type="InterPro" id="IPR002300">
    <property type="entry name" value="aa-tRNA-synth_Ia"/>
</dbReference>
<sequence length="731" mass="85297">MKSLDKAYNPHDTEKRIWRLWEHGGYFAPEYLPARHKKPYAIAFPPPNITGNLHMGHALNILIQDAVIRYKRMQGYKTLWTVGTDHAGIATQNKVEKELKKEGKTRHDLGRKAFEKRVWEWREKYGDIILEQMKRAGASADFTNTRFTMDKDYTDAVNAAFIHYYKKEWIYRNYRVINWCPRCATSISDLEIESREQKGKLWYIKYPIKDSAEKFIEVATTRPETMLGDAAVAVNPKDERYKNLVGKIVVLPIQNREIPIIADRDVDPAFGTGAVKVTPLHSMADWQIAQRHKLKGELVIDKRRKMTKAAGPICDGLNTQECREAVVAELKKQNLIEKEEEIVHSVPYCERCNTKVEPIADMQWFMKMDELSGTAARAVKKGEVKFVPKRWEKLYFDWLRQKRDWAISRQLWWGHRLPVWFHEPKCTPIPGREKNIEKCVEMIVAVKKPKCKYCRAQYIQSEEVLDTWFSSALWPFAVLGWPKKTERLKTFFPTNTLSTARDIINLWVGRMVFSSYEFMGKRPFEDVIIHPTVLTRDGKRMSKSLGTGIDPLELFDKYGADATRFGLTWQDMGGQDIHFAEDHIVAGKKFANKLWNATRFVLMQEGAQKVNVPAHEPEAYTAADKKILKDLKKVTDATTRDFEHYEFGPAIHRLYNFFWGHFADVYIERSKTQMVNAKTPQEKKRTLKILLYTHATTLKLLHPLMPFITEELYSHLPRNTKKHLIIEEWPE</sequence>